<name>A0A645CVI8_9ZZZZ</name>
<protein>
    <submittedName>
        <fullName evidence="1">Uncharacterized protein</fullName>
    </submittedName>
</protein>
<evidence type="ECO:0000313" key="1">
    <source>
        <dbReference type="EMBL" id="MPM80927.1"/>
    </source>
</evidence>
<proteinExistence type="predicted"/>
<organism evidence="1">
    <name type="scientific">bioreactor metagenome</name>
    <dbReference type="NCBI Taxonomy" id="1076179"/>
    <lineage>
        <taxon>unclassified sequences</taxon>
        <taxon>metagenomes</taxon>
        <taxon>ecological metagenomes</taxon>
    </lineage>
</organism>
<gene>
    <name evidence="1" type="ORF">SDC9_127978</name>
</gene>
<reference evidence="1" key="1">
    <citation type="submission" date="2019-08" db="EMBL/GenBank/DDBJ databases">
        <authorList>
            <person name="Kucharzyk K."/>
            <person name="Murdoch R.W."/>
            <person name="Higgins S."/>
            <person name="Loffler F."/>
        </authorList>
    </citation>
    <scope>NUCLEOTIDE SEQUENCE</scope>
</reference>
<dbReference type="EMBL" id="VSSQ01030406">
    <property type="protein sequence ID" value="MPM80927.1"/>
    <property type="molecule type" value="Genomic_DNA"/>
</dbReference>
<accession>A0A645CVI8</accession>
<comment type="caution">
    <text evidence="1">The sequence shown here is derived from an EMBL/GenBank/DDBJ whole genome shotgun (WGS) entry which is preliminary data.</text>
</comment>
<sequence length="87" mass="9660">MRFETDGIVRSIDKRVAHYYVLAVDNIQPVIVPEYFAVDRDPVNSQILALIVRLNPKSGVLNGNSANGYMVTLPEINTAWPSGCRTV</sequence>
<dbReference type="AlphaFoldDB" id="A0A645CVI8"/>